<dbReference type="SUPFAM" id="SSF52518">
    <property type="entry name" value="Thiamin diphosphate-binding fold (THDP-binding)"/>
    <property type="match status" value="1"/>
</dbReference>
<dbReference type="GO" id="GO:0000287">
    <property type="term" value="F:magnesium ion binding"/>
    <property type="evidence" value="ECO:0007669"/>
    <property type="project" value="UniProtKB-ARBA"/>
</dbReference>
<dbReference type="InterPro" id="IPR029061">
    <property type="entry name" value="THDP-binding"/>
</dbReference>
<accession>A0A505DK74</accession>
<reference evidence="5 6" key="1">
    <citation type="submission" date="2019-06" db="EMBL/GenBank/DDBJ databases">
        <title>Streptomyces sporangiiformans sp. nov., a novel actinomycete isolated from soil in Mount Song.</title>
        <authorList>
            <person name="Han L."/>
        </authorList>
    </citation>
    <scope>NUCLEOTIDE SEQUENCE [LARGE SCALE GENOMIC DNA]</scope>
    <source>
        <strain evidence="5 6">NEAU-SSA 1</strain>
    </source>
</reference>
<dbReference type="FunFam" id="3.40.50.920:FF:000001">
    <property type="entry name" value="Pyruvate dehydrogenase E1 beta subunit"/>
    <property type="match status" value="1"/>
</dbReference>
<dbReference type="Pfam" id="PF02780">
    <property type="entry name" value="Transketolase_C"/>
    <property type="match status" value="1"/>
</dbReference>
<dbReference type="SUPFAM" id="SSF52922">
    <property type="entry name" value="TK C-terminal domain-like"/>
    <property type="match status" value="1"/>
</dbReference>
<evidence type="ECO:0000313" key="6">
    <source>
        <dbReference type="Proteomes" id="UP000317378"/>
    </source>
</evidence>
<evidence type="ECO:0000256" key="2">
    <source>
        <dbReference type="ARBA" id="ARBA00023002"/>
    </source>
</evidence>
<proteinExistence type="predicted"/>
<feature type="domain" description="Transketolase-like pyrimidine-binding" evidence="4">
    <location>
        <begin position="17"/>
        <end position="192"/>
    </location>
</feature>
<keyword evidence="2" id="KW-0560">Oxidoreductase</keyword>
<dbReference type="PANTHER" id="PTHR43257:SF2">
    <property type="entry name" value="PYRUVATE DEHYDROGENASE E1 COMPONENT SUBUNIT BETA"/>
    <property type="match status" value="1"/>
</dbReference>
<gene>
    <name evidence="5" type="ORF">FGD71_027040</name>
</gene>
<dbReference type="OrthoDB" id="3457658at2"/>
<keyword evidence="3" id="KW-0786">Thiamine pyrophosphate</keyword>
<evidence type="ECO:0000256" key="3">
    <source>
        <dbReference type="ARBA" id="ARBA00023052"/>
    </source>
</evidence>
<dbReference type="EMBL" id="VCHX02000163">
    <property type="protein sequence ID" value="TPQ19199.1"/>
    <property type="molecule type" value="Genomic_DNA"/>
</dbReference>
<dbReference type="InterPro" id="IPR033248">
    <property type="entry name" value="Transketolase_C"/>
</dbReference>
<comment type="cofactor">
    <cofactor evidence="1">
        <name>thiamine diphosphate</name>
        <dbReference type="ChEBI" id="CHEBI:58937"/>
    </cofactor>
</comment>
<evidence type="ECO:0000313" key="5">
    <source>
        <dbReference type="EMBL" id="TPQ19199.1"/>
    </source>
</evidence>
<dbReference type="SMART" id="SM00861">
    <property type="entry name" value="Transket_pyr"/>
    <property type="match status" value="1"/>
</dbReference>
<organism evidence="5 6">
    <name type="scientific">Streptomyces sporangiiformans</name>
    <dbReference type="NCBI Taxonomy" id="2315329"/>
    <lineage>
        <taxon>Bacteria</taxon>
        <taxon>Bacillati</taxon>
        <taxon>Actinomycetota</taxon>
        <taxon>Actinomycetes</taxon>
        <taxon>Kitasatosporales</taxon>
        <taxon>Streptomycetaceae</taxon>
        <taxon>Streptomyces</taxon>
    </lineage>
</organism>
<dbReference type="Pfam" id="PF02779">
    <property type="entry name" value="Transket_pyr"/>
    <property type="match status" value="1"/>
</dbReference>
<dbReference type="AlphaFoldDB" id="A0A505DK74"/>
<dbReference type="GO" id="GO:0016491">
    <property type="term" value="F:oxidoreductase activity"/>
    <property type="evidence" value="ECO:0007669"/>
    <property type="project" value="UniProtKB-KW"/>
</dbReference>
<dbReference type="InterPro" id="IPR009014">
    <property type="entry name" value="Transketo_C/PFOR_II"/>
</dbReference>
<evidence type="ECO:0000256" key="1">
    <source>
        <dbReference type="ARBA" id="ARBA00001964"/>
    </source>
</evidence>
<protein>
    <submittedName>
        <fullName evidence="5">Alpha-ketoacid dehydrogenase subunit beta</fullName>
    </submittedName>
</protein>
<dbReference type="CDD" id="cd07036">
    <property type="entry name" value="TPP_PYR_E1-PDHc-beta_like"/>
    <property type="match status" value="1"/>
</dbReference>
<comment type="caution">
    <text evidence="5">The sequence shown here is derived from an EMBL/GenBank/DDBJ whole genome shotgun (WGS) entry which is preliminary data.</text>
</comment>
<keyword evidence="6" id="KW-1185">Reference proteome</keyword>
<dbReference type="InterPro" id="IPR005475">
    <property type="entry name" value="Transketolase-like_Pyr-bd"/>
</dbReference>
<dbReference type="PANTHER" id="PTHR43257">
    <property type="entry name" value="PYRUVATE DEHYDROGENASE E1 COMPONENT BETA SUBUNIT"/>
    <property type="match status" value="1"/>
</dbReference>
<dbReference type="FunFam" id="3.40.50.970:FF:000001">
    <property type="entry name" value="Pyruvate dehydrogenase E1 beta subunit"/>
    <property type="match status" value="1"/>
</dbReference>
<dbReference type="NCBIfam" id="NF006667">
    <property type="entry name" value="PRK09212.1"/>
    <property type="match status" value="1"/>
</dbReference>
<dbReference type="RefSeq" id="WP_119103138.1">
    <property type="nucleotide sequence ID" value="NZ_QXMJ01000163.1"/>
</dbReference>
<sequence length="339" mass="35142">MTLAPTTGAAPPATRDLTYAEAVREALAQAMDDDPDVFLLGEDIGVYGGAFGVTGDLVHRYGTDRVRDTPISELGIVGAAVGAALVGMRPVVEIQFSDFTCQAMDQIVNQAAKIHFMLGGAAQVPMVLRAPGGSGTGAAAQHSQSLEAWFAHVPGLKVVMPATPADAKGLLLAAVDDPNPVVVLEHKLLYKRSGPVPEGPYRVPLSQAAVHREGKDLTIVATGVMVSRALAAADRLAAQGVTATVVDPRTLKPLDSDTVLAAVKATGRVLLVQEAPSTCGFMAEVAALIAGSDALYTLLAPIARLGGLDVPIPYAPQLERAAVPQTEDITAASLELMKY</sequence>
<dbReference type="Proteomes" id="UP000317378">
    <property type="component" value="Unassembled WGS sequence"/>
</dbReference>
<evidence type="ECO:0000259" key="4">
    <source>
        <dbReference type="SMART" id="SM00861"/>
    </source>
</evidence>
<dbReference type="Gene3D" id="3.40.50.920">
    <property type="match status" value="1"/>
</dbReference>
<name>A0A505DK74_9ACTN</name>
<dbReference type="Gene3D" id="3.40.50.970">
    <property type="match status" value="1"/>
</dbReference>